<organism evidence="2">
    <name type="scientific">Vitis vinifera</name>
    <name type="common">Grape</name>
    <dbReference type="NCBI Taxonomy" id="29760"/>
    <lineage>
        <taxon>Eukaryota</taxon>
        <taxon>Viridiplantae</taxon>
        <taxon>Streptophyta</taxon>
        <taxon>Embryophyta</taxon>
        <taxon>Tracheophyta</taxon>
        <taxon>Spermatophyta</taxon>
        <taxon>Magnoliopsida</taxon>
        <taxon>eudicotyledons</taxon>
        <taxon>Gunneridae</taxon>
        <taxon>Pentapetalae</taxon>
        <taxon>rosids</taxon>
        <taxon>Vitales</taxon>
        <taxon>Vitaceae</taxon>
        <taxon>Viteae</taxon>
        <taxon>Vitis</taxon>
    </lineage>
</organism>
<name>A5B5E3_VITVI</name>
<gene>
    <name evidence="2" type="ORF">VITISV_024219</name>
</gene>
<dbReference type="InterPro" id="IPR013103">
    <property type="entry name" value="RVT_2"/>
</dbReference>
<feature type="domain" description="Reverse transcriptase Ty1/copia-type" evidence="1">
    <location>
        <begin position="136"/>
        <end position="379"/>
    </location>
</feature>
<reference evidence="2" key="1">
    <citation type="journal article" date="2007" name="PLoS ONE">
        <title>The first genome sequence of an elite grapevine cultivar (Pinot noir Vitis vinifera L.): coping with a highly heterozygous genome.</title>
        <authorList>
            <person name="Velasco R."/>
            <person name="Zharkikh A."/>
            <person name="Troggio M."/>
            <person name="Cartwright D.A."/>
            <person name="Cestaro A."/>
            <person name="Pruss D."/>
            <person name="Pindo M."/>
            <person name="FitzGerald L.M."/>
            <person name="Vezzulli S."/>
            <person name="Reid J."/>
            <person name="Malacarne G."/>
            <person name="Iliev D."/>
            <person name="Coppola G."/>
            <person name="Wardell B."/>
            <person name="Micheletti D."/>
            <person name="Macalma T."/>
            <person name="Facci M."/>
            <person name="Mitchell J.T."/>
            <person name="Perazzolli M."/>
            <person name="Eldredge G."/>
            <person name="Gatto P."/>
            <person name="Oyzerski R."/>
            <person name="Moretto M."/>
            <person name="Gutin N."/>
            <person name="Stefanini M."/>
            <person name="Chen Y."/>
            <person name="Segala C."/>
            <person name="Davenport C."/>
            <person name="Dematte L."/>
            <person name="Mraz A."/>
            <person name="Battilana J."/>
            <person name="Stormo K."/>
            <person name="Costa F."/>
            <person name="Tao Q."/>
            <person name="Si-Ammour A."/>
            <person name="Harkins T."/>
            <person name="Lackey A."/>
            <person name="Perbost C."/>
            <person name="Taillon B."/>
            <person name="Stella A."/>
            <person name="Solovyev V."/>
            <person name="Fawcett J.A."/>
            <person name="Sterck L."/>
            <person name="Vandepoele K."/>
            <person name="Grando S.M."/>
            <person name="Toppo S."/>
            <person name="Moser C."/>
            <person name="Lanchbury J."/>
            <person name="Bogden R."/>
            <person name="Skolnick M."/>
            <person name="Sgaramella V."/>
            <person name="Bhatnagar S.K."/>
            <person name="Fontana P."/>
            <person name="Gutin A."/>
            <person name="Van de Peer Y."/>
            <person name="Salamini F."/>
            <person name="Viola R."/>
        </authorList>
    </citation>
    <scope>NUCLEOTIDE SEQUENCE</scope>
</reference>
<accession>A5B5E3</accession>
<protein>
    <recommendedName>
        <fullName evidence="1">Reverse transcriptase Ty1/copia-type domain-containing protein</fullName>
    </recommendedName>
</protein>
<dbReference type="InterPro" id="IPR043502">
    <property type="entry name" value="DNA/RNA_pol_sf"/>
</dbReference>
<dbReference type="SUPFAM" id="SSF56672">
    <property type="entry name" value="DNA/RNA polymerases"/>
    <property type="match status" value="1"/>
</dbReference>
<dbReference type="PANTHER" id="PTHR11439">
    <property type="entry name" value="GAG-POL-RELATED RETROTRANSPOSON"/>
    <property type="match status" value="1"/>
</dbReference>
<proteinExistence type="predicted"/>
<dbReference type="PANTHER" id="PTHR11439:SF484">
    <property type="entry name" value="REVERSE TRANSCRIPTASE TY1_COPIA-TYPE DOMAIN-CONTAINING PROTEIN"/>
    <property type="match status" value="1"/>
</dbReference>
<evidence type="ECO:0000313" key="2">
    <source>
        <dbReference type="EMBL" id="CAN65249.1"/>
    </source>
</evidence>
<dbReference type="AlphaFoldDB" id="A5B5E3"/>
<dbReference type="Pfam" id="PF07727">
    <property type="entry name" value="RVT_2"/>
    <property type="match status" value="1"/>
</dbReference>
<evidence type="ECO:0000259" key="1">
    <source>
        <dbReference type="Pfam" id="PF07727"/>
    </source>
</evidence>
<sequence>MNPASCFIFPENSDLTIIVMIKQGMIGLSLCISMHHDGLGKSLEPCTRRLFQPIERLSKLANFPFLPSIIESMSNRSTRNPHPIYNFLSYHRLSSSYSAFVSTLSPVSFPNSTSEALSHLGWRQTMVDEMAALHSNGTWDLVSLPSGKSIVGCRWVYTVKVGTDSQVDRLKARLVAKGYTQIYGCEYGDTFSHVAKIASVLLFLSMAAMCHWPLYQLDIKNAFLHGELLEEVYMEQPPGFVAWGEFGLVCKLRRSLYGLKQSPRAWFGHFSSIVQEFGMFRSEADHSIFYHHNSSSQCIYLVVYVDDIVITCSDQEGIQRLKQHLFNHFQTKDLGKLKYFLELKIAQSSSGVVMSQRKYALDILEEIGMLECKPVDTPMDPNVKLVLGQGKFLRDPGRYRRLSPCDNHWDVVIRILRYIKGTPDQSMLYEDRGHTQIVGYTDADWAGSSSDRCSTSGYCVFIGGNLISWKTMTLTTCELIWLRQLLQELRFGKDEQIKLVCDNQAALHIASNPIFHERTKYIEVDCHFIREKIASGCIATSFVNSNDQLADIFTKSLRGPRIKYICNKFGAYDIYAPT</sequence>
<dbReference type="CDD" id="cd09272">
    <property type="entry name" value="RNase_HI_RT_Ty1"/>
    <property type="match status" value="1"/>
</dbReference>
<dbReference type="EMBL" id="AM447227">
    <property type="protein sequence ID" value="CAN65249.1"/>
    <property type="molecule type" value="Genomic_DNA"/>
</dbReference>
<dbReference type="ExpressionAtlas" id="A5B5E3">
    <property type="expression patterns" value="baseline and differential"/>
</dbReference>